<dbReference type="Proteomes" id="UP001225906">
    <property type="component" value="Unassembled WGS sequence"/>
</dbReference>
<evidence type="ECO:0000256" key="9">
    <source>
        <dbReference type="ARBA" id="ARBA00023136"/>
    </source>
</evidence>
<dbReference type="GO" id="GO:0008495">
    <property type="term" value="F:protoheme IX farnesyltransferase activity"/>
    <property type="evidence" value="ECO:0007669"/>
    <property type="project" value="UniProtKB-EC"/>
</dbReference>
<feature type="transmembrane region" description="Helical" evidence="14">
    <location>
        <begin position="27"/>
        <end position="45"/>
    </location>
</feature>
<feature type="transmembrane region" description="Helical" evidence="14">
    <location>
        <begin position="243"/>
        <end position="265"/>
    </location>
</feature>
<feature type="transmembrane region" description="Helical" evidence="14">
    <location>
        <begin position="147"/>
        <end position="165"/>
    </location>
</feature>
<keyword evidence="6 14" id="KW-0812">Transmembrane</keyword>
<feature type="transmembrane region" description="Helical" evidence="14">
    <location>
        <begin position="121"/>
        <end position="140"/>
    </location>
</feature>
<dbReference type="Pfam" id="PF01040">
    <property type="entry name" value="UbiA"/>
    <property type="match status" value="1"/>
</dbReference>
<evidence type="ECO:0000256" key="1">
    <source>
        <dbReference type="ARBA" id="ARBA00004651"/>
    </source>
</evidence>
<dbReference type="EMBL" id="JAVCAP010000010">
    <property type="protein sequence ID" value="MDP8567174.1"/>
    <property type="molecule type" value="Genomic_DNA"/>
</dbReference>
<protein>
    <recommendedName>
        <fullName evidence="11 14">Protoheme IX farnesyltransferase</fullName>
        <ecNumber evidence="3 14">2.5.1.141</ecNumber>
    </recommendedName>
    <alternativeName>
        <fullName evidence="12 14">Heme B farnesyltransferase</fullName>
    </alternativeName>
    <alternativeName>
        <fullName evidence="10 14">Heme O synthase</fullName>
    </alternativeName>
</protein>
<evidence type="ECO:0000256" key="5">
    <source>
        <dbReference type="ARBA" id="ARBA00022679"/>
    </source>
</evidence>
<feature type="transmembrane region" description="Helical" evidence="14">
    <location>
        <begin position="177"/>
        <end position="196"/>
    </location>
</feature>
<feature type="transmembrane region" description="Helical" evidence="14">
    <location>
        <begin position="277"/>
        <end position="297"/>
    </location>
</feature>
<evidence type="ECO:0000256" key="8">
    <source>
        <dbReference type="ARBA" id="ARBA00023133"/>
    </source>
</evidence>
<dbReference type="InterPro" id="IPR030470">
    <property type="entry name" value="UbiA_prenylTrfase_CS"/>
</dbReference>
<dbReference type="PROSITE" id="PS00943">
    <property type="entry name" value="UBIA"/>
    <property type="match status" value="1"/>
</dbReference>
<dbReference type="EC" id="2.5.1.141" evidence="3 14"/>
<keyword evidence="4 14" id="KW-1003">Cell membrane</keyword>
<evidence type="ECO:0000256" key="10">
    <source>
        <dbReference type="ARBA" id="ARBA00030253"/>
    </source>
</evidence>
<comment type="subcellular location">
    <subcellularLocation>
        <location evidence="1 14">Cell membrane</location>
        <topology evidence="1 14">Multi-pass membrane protein</topology>
    </subcellularLocation>
</comment>
<organism evidence="15 16">
    <name type="scientific">Methylophilus aquaticus</name>
    <dbReference type="NCBI Taxonomy" id="1971610"/>
    <lineage>
        <taxon>Bacteria</taxon>
        <taxon>Pseudomonadati</taxon>
        <taxon>Pseudomonadota</taxon>
        <taxon>Betaproteobacteria</taxon>
        <taxon>Nitrosomonadales</taxon>
        <taxon>Methylophilaceae</taxon>
        <taxon>Methylophilus</taxon>
    </lineage>
</organism>
<dbReference type="NCBIfam" id="TIGR01473">
    <property type="entry name" value="cyoE_ctaB"/>
    <property type="match status" value="1"/>
</dbReference>
<evidence type="ECO:0000313" key="16">
    <source>
        <dbReference type="Proteomes" id="UP001225906"/>
    </source>
</evidence>
<dbReference type="InterPro" id="IPR044878">
    <property type="entry name" value="UbiA_sf"/>
</dbReference>
<comment type="similarity">
    <text evidence="14">Belongs to the UbiA prenyltransferase family. Protoheme IX farnesyltransferase subfamily.</text>
</comment>
<evidence type="ECO:0000256" key="2">
    <source>
        <dbReference type="ARBA" id="ARBA00004919"/>
    </source>
</evidence>
<comment type="pathway">
    <text evidence="2 14">Porphyrin-containing compound metabolism; heme O biosynthesis; heme O from protoheme: step 1/1.</text>
</comment>
<evidence type="ECO:0000256" key="13">
    <source>
        <dbReference type="ARBA" id="ARBA00047690"/>
    </source>
</evidence>
<evidence type="ECO:0000313" key="15">
    <source>
        <dbReference type="EMBL" id="MDP8567174.1"/>
    </source>
</evidence>
<comment type="caution">
    <text evidence="15">The sequence shown here is derived from an EMBL/GenBank/DDBJ whole genome shotgun (WGS) entry which is preliminary data.</text>
</comment>
<feature type="transmembrane region" description="Helical" evidence="14">
    <location>
        <begin position="51"/>
        <end position="73"/>
    </location>
</feature>
<evidence type="ECO:0000256" key="14">
    <source>
        <dbReference type="HAMAP-Rule" id="MF_00154"/>
    </source>
</evidence>
<keyword evidence="9 14" id="KW-0472">Membrane</keyword>
<dbReference type="InterPro" id="IPR006369">
    <property type="entry name" value="Protohaem_IX_farnesylTrfase"/>
</dbReference>
<evidence type="ECO:0000256" key="6">
    <source>
        <dbReference type="ARBA" id="ARBA00022692"/>
    </source>
</evidence>
<dbReference type="NCBIfam" id="NF003349">
    <property type="entry name" value="PRK04375.1-2"/>
    <property type="match status" value="1"/>
</dbReference>
<accession>A0ABT9JRS5</accession>
<evidence type="ECO:0000256" key="12">
    <source>
        <dbReference type="ARBA" id="ARBA00042475"/>
    </source>
</evidence>
<evidence type="ECO:0000256" key="11">
    <source>
        <dbReference type="ARBA" id="ARBA00040810"/>
    </source>
</evidence>
<dbReference type="RefSeq" id="WP_306388918.1">
    <property type="nucleotide sequence ID" value="NZ_JAVCAP010000010.1"/>
</dbReference>
<evidence type="ECO:0000256" key="4">
    <source>
        <dbReference type="ARBA" id="ARBA00022475"/>
    </source>
</evidence>
<dbReference type="PANTHER" id="PTHR43448">
    <property type="entry name" value="PROTOHEME IX FARNESYLTRANSFERASE, MITOCHONDRIAL"/>
    <property type="match status" value="1"/>
</dbReference>
<dbReference type="HAMAP" id="MF_00154">
    <property type="entry name" value="CyoE_CtaB"/>
    <property type="match status" value="1"/>
</dbReference>
<dbReference type="Gene3D" id="1.10.357.140">
    <property type="entry name" value="UbiA prenyltransferase"/>
    <property type="match status" value="1"/>
</dbReference>
<proteinExistence type="inferred from homology"/>
<name>A0ABT9JRS5_9PROT</name>
<comment type="function">
    <text evidence="14">Converts heme B (protoheme IX) to heme O by substitution of the vinyl group on carbon 2 of heme B porphyrin ring with a hydroxyethyl farnesyl side group.</text>
</comment>
<evidence type="ECO:0000256" key="3">
    <source>
        <dbReference type="ARBA" id="ARBA00012292"/>
    </source>
</evidence>
<comment type="catalytic activity">
    <reaction evidence="13 14">
        <text>heme b + (2E,6E)-farnesyl diphosphate + H2O = Fe(II)-heme o + diphosphate</text>
        <dbReference type="Rhea" id="RHEA:28070"/>
        <dbReference type="ChEBI" id="CHEBI:15377"/>
        <dbReference type="ChEBI" id="CHEBI:33019"/>
        <dbReference type="ChEBI" id="CHEBI:60344"/>
        <dbReference type="ChEBI" id="CHEBI:60530"/>
        <dbReference type="ChEBI" id="CHEBI:175763"/>
        <dbReference type="EC" id="2.5.1.141"/>
    </reaction>
</comment>
<feature type="transmembrane region" description="Helical" evidence="14">
    <location>
        <begin position="217"/>
        <end position="237"/>
    </location>
</feature>
<gene>
    <name evidence="15" type="primary">cyoE</name>
    <name evidence="14" type="synonym">ctaB</name>
    <name evidence="15" type="ORF">Q9291_04885</name>
</gene>
<keyword evidence="5 14" id="KW-0808">Transferase</keyword>
<dbReference type="PANTHER" id="PTHR43448:SF7">
    <property type="entry name" value="4-HYDROXYBENZOATE SOLANESYLTRANSFERASE"/>
    <property type="match status" value="1"/>
</dbReference>
<keyword evidence="16" id="KW-1185">Reference proteome</keyword>
<feature type="transmembrane region" description="Helical" evidence="14">
    <location>
        <begin position="94"/>
        <end position="115"/>
    </location>
</feature>
<keyword evidence="7 14" id="KW-1133">Transmembrane helix</keyword>
<dbReference type="InterPro" id="IPR000537">
    <property type="entry name" value="UbiA_prenyltransferase"/>
</dbReference>
<sequence>MQTTIVTQVEAAKMGLRNFYALCKPRVTALIVFTAIIGMLMASPGMVSWQILLASTVGIAFASGAAAAFNCLIEHKIDAMMARTRARPLATGQVSHMETLLFASVLGGAGLTILYTWVNPLTMWLTLATFVGYAVIYTVFLKPATPMNIVIGGASGAMPPILGWAAVNNAVSPEALVMFLIIFAWTPPHFWALALYRREEYAKVGMPMLPVTHGEQFTLLHILLYTVILVLVSFMPYSLGMSGWLYLASAIVLNVVFMYYVIGLYRHYSDALAKTTFKYSILYLSLIFAALLLDHYLV</sequence>
<evidence type="ECO:0000256" key="7">
    <source>
        <dbReference type="ARBA" id="ARBA00022989"/>
    </source>
</evidence>
<dbReference type="CDD" id="cd13957">
    <property type="entry name" value="PT_UbiA_Cox10"/>
    <property type="match status" value="1"/>
</dbReference>
<keyword evidence="8 14" id="KW-0350">Heme biosynthesis</keyword>
<reference evidence="16" key="1">
    <citation type="journal article" date="2019" name="Int. J. Syst. Evol. Microbiol.">
        <title>The Global Catalogue of Microorganisms (GCM) 10K type strain sequencing project: providing services to taxonomists for standard genome sequencing and annotation.</title>
        <authorList>
            <consortium name="The Broad Institute Genomics Platform"/>
            <consortium name="The Broad Institute Genome Sequencing Center for Infectious Disease"/>
            <person name="Wu L."/>
            <person name="Ma J."/>
        </authorList>
    </citation>
    <scope>NUCLEOTIDE SEQUENCE [LARGE SCALE GENOMIC DNA]</scope>
    <source>
        <strain evidence="16">VKM B-3159</strain>
    </source>
</reference>
<comment type="miscellaneous">
    <text evidence="14">Carbon 2 of the heme B porphyrin ring is defined according to the Fischer nomenclature.</text>
</comment>